<dbReference type="RefSeq" id="WP_109257240.1">
    <property type="nucleotide sequence ID" value="NZ_JRFS01000002.1"/>
</dbReference>
<dbReference type="Proteomes" id="UP000245905">
    <property type="component" value="Unassembled WGS sequence"/>
</dbReference>
<protein>
    <recommendedName>
        <fullName evidence="2">AP2-like integrase N-terminal domain-containing protein</fullName>
    </recommendedName>
</protein>
<evidence type="ECO:0000256" key="1">
    <source>
        <dbReference type="SAM" id="MobiDB-lite"/>
    </source>
</evidence>
<proteinExistence type="predicted"/>
<sequence length="98" mass="11081">MGDVLIKARTHNSGKVVYEYRFEVASIDGKRQWKSKSGFATKREAREAGKIAQQAYEHVGQVVEPSDINSLPEDEKTDQKLVRKRSSELGEQLGKTFI</sequence>
<dbReference type="EMBL" id="JRFS01000002">
    <property type="protein sequence ID" value="PWE85005.1"/>
    <property type="molecule type" value="Genomic_DNA"/>
</dbReference>
<feature type="compositionally biased region" description="Basic and acidic residues" evidence="1">
    <location>
        <begin position="73"/>
        <end position="88"/>
    </location>
</feature>
<dbReference type="InterPro" id="IPR028259">
    <property type="entry name" value="AP2-like_int_N"/>
</dbReference>
<feature type="domain" description="AP2-like integrase N-terminal" evidence="2">
    <location>
        <begin position="18"/>
        <end position="48"/>
    </location>
</feature>
<comment type="caution">
    <text evidence="3">The sequence shown here is derived from an EMBL/GenBank/DDBJ whole genome shotgun (WGS) entry which is preliminary data.</text>
</comment>
<dbReference type="AlphaFoldDB" id="A0A2U2EKI6"/>
<organism evidence="3 4">
    <name type="scientific">Agathobacter rectalis</name>
    <dbReference type="NCBI Taxonomy" id="39491"/>
    <lineage>
        <taxon>Bacteria</taxon>
        <taxon>Bacillati</taxon>
        <taxon>Bacillota</taxon>
        <taxon>Clostridia</taxon>
        <taxon>Lachnospirales</taxon>
        <taxon>Lachnospiraceae</taxon>
        <taxon>Agathobacter</taxon>
    </lineage>
</organism>
<gene>
    <name evidence="3" type="ORF">LD38_02720</name>
</gene>
<dbReference type="Pfam" id="PF14657">
    <property type="entry name" value="Arm-DNA-bind_4"/>
    <property type="match status" value="1"/>
</dbReference>
<reference evidence="3 4" key="1">
    <citation type="submission" date="2014-09" db="EMBL/GenBank/DDBJ databases">
        <title>Butyrate-producing bacteria isolated from human gut.</title>
        <authorList>
            <person name="Zhang Q."/>
            <person name="Zhao L."/>
        </authorList>
    </citation>
    <scope>NUCLEOTIDE SEQUENCE [LARGE SCALE GENOMIC DNA]</scope>
    <source>
        <strain evidence="3 4">R22</strain>
    </source>
</reference>
<accession>A0A2U2EKI6</accession>
<evidence type="ECO:0000259" key="2">
    <source>
        <dbReference type="Pfam" id="PF14657"/>
    </source>
</evidence>
<name>A0A2U2EKI6_9FIRM</name>
<feature type="region of interest" description="Disordered" evidence="1">
    <location>
        <begin position="67"/>
        <end position="98"/>
    </location>
</feature>
<evidence type="ECO:0000313" key="3">
    <source>
        <dbReference type="EMBL" id="PWE85005.1"/>
    </source>
</evidence>
<evidence type="ECO:0000313" key="4">
    <source>
        <dbReference type="Proteomes" id="UP000245905"/>
    </source>
</evidence>